<dbReference type="InterPro" id="IPR038418">
    <property type="entry name" value="6-PTP_synth/QueD_sf"/>
</dbReference>
<evidence type="ECO:0000256" key="5">
    <source>
        <dbReference type="ARBA" id="ARBA00018141"/>
    </source>
</evidence>
<comment type="caution">
    <text evidence="11">The sequence shown here is derived from an EMBL/GenBank/DDBJ whole genome shotgun (WGS) entry which is preliminary data.</text>
</comment>
<keyword evidence="12" id="KW-1185">Reference proteome</keyword>
<comment type="similarity">
    <text evidence="3">Belongs to the PTPS family. QueD subfamily.</text>
</comment>
<evidence type="ECO:0000256" key="9">
    <source>
        <dbReference type="ARBA" id="ARBA00031449"/>
    </source>
</evidence>
<evidence type="ECO:0000256" key="8">
    <source>
        <dbReference type="ARBA" id="ARBA00023239"/>
    </source>
</evidence>
<gene>
    <name evidence="11" type="ORF">ACFFN0_08075</name>
</gene>
<dbReference type="Proteomes" id="UP001589613">
    <property type="component" value="Unassembled WGS sequence"/>
</dbReference>
<evidence type="ECO:0000256" key="3">
    <source>
        <dbReference type="ARBA" id="ARBA00008900"/>
    </source>
</evidence>
<dbReference type="EC" id="4.1.2.50" evidence="4"/>
<keyword evidence="7" id="KW-0862">Zinc</keyword>
<reference evidence="11 12" key="1">
    <citation type="submission" date="2024-09" db="EMBL/GenBank/DDBJ databases">
        <authorList>
            <person name="Sun Q."/>
            <person name="Mori K."/>
        </authorList>
    </citation>
    <scope>NUCLEOTIDE SEQUENCE [LARGE SCALE GENOMIC DNA]</scope>
    <source>
        <strain evidence="11 12">JCM 12763</strain>
    </source>
</reference>
<name>A0ABV5V2H6_9MICO</name>
<evidence type="ECO:0000313" key="11">
    <source>
        <dbReference type="EMBL" id="MFB9731999.1"/>
    </source>
</evidence>
<evidence type="ECO:0000256" key="6">
    <source>
        <dbReference type="ARBA" id="ARBA00022723"/>
    </source>
</evidence>
<evidence type="ECO:0000256" key="4">
    <source>
        <dbReference type="ARBA" id="ARBA00012982"/>
    </source>
</evidence>
<proteinExistence type="inferred from homology"/>
<sequence>MFTLTVRDHVMLAHSLPDPFFGPAQGLHGVTYVVEATFERPDLDEHGVVMDIGAATEALKGVLGRIAYGNLDEMAEFAGMLTTTEVMARWVADRLAEAVGTTGPEALTVTLREHPDAWASYRRSLTG</sequence>
<dbReference type="PANTHER" id="PTHR12589">
    <property type="entry name" value="PYRUVOYL TETRAHYDROBIOPTERIN SYNTHASE"/>
    <property type="match status" value="1"/>
</dbReference>
<dbReference type="RefSeq" id="WP_141337715.1">
    <property type="nucleotide sequence ID" value="NZ_JBHMAX010000015.1"/>
</dbReference>
<comment type="catalytic activity">
    <reaction evidence="10">
        <text>7,8-dihydroneopterin 3'-triphosphate + H2O = 6-carboxy-5,6,7,8-tetrahydropterin + triphosphate + acetaldehyde + 2 H(+)</text>
        <dbReference type="Rhea" id="RHEA:27966"/>
        <dbReference type="ChEBI" id="CHEBI:15343"/>
        <dbReference type="ChEBI" id="CHEBI:15377"/>
        <dbReference type="ChEBI" id="CHEBI:15378"/>
        <dbReference type="ChEBI" id="CHEBI:18036"/>
        <dbReference type="ChEBI" id="CHEBI:58462"/>
        <dbReference type="ChEBI" id="CHEBI:61032"/>
        <dbReference type="EC" id="4.1.2.50"/>
    </reaction>
</comment>
<organism evidence="11 12">
    <name type="scientific">Ornithinimicrobium kibberense</name>
    <dbReference type="NCBI Taxonomy" id="282060"/>
    <lineage>
        <taxon>Bacteria</taxon>
        <taxon>Bacillati</taxon>
        <taxon>Actinomycetota</taxon>
        <taxon>Actinomycetes</taxon>
        <taxon>Micrococcales</taxon>
        <taxon>Ornithinimicrobiaceae</taxon>
        <taxon>Ornithinimicrobium</taxon>
    </lineage>
</organism>
<evidence type="ECO:0000256" key="2">
    <source>
        <dbReference type="ARBA" id="ARBA00005061"/>
    </source>
</evidence>
<dbReference type="SUPFAM" id="SSF55620">
    <property type="entry name" value="Tetrahydrobiopterin biosynthesis enzymes-like"/>
    <property type="match status" value="1"/>
</dbReference>
<protein>
    <recommendedName>
        <fullName evidence="5">6-carboxy-5,6,7,8-tetrahydropterin synthase</fullName>
        <ecNumber evidence="4">4.1.2.50</ecNumber>
    </recommendedName>
    <alternativeName>
        <fullName evidence="9">Queuosine biosynthesis protein QueD</fullName>
    </alternativeName>
</protein>
<evidence type="ECO:0000256" key="7">
    <source>
        <dbReference type="ARBA" id="ARBA00022833"/>
    </source>
</evidence>
<evidence type="ECO:0000313" key="12">
    <source>
        <dbReference type="Proteomes" id="UP001589613"/>
    </source>
</evidence>
<dbReference type="InterPro" id="IPR007115">
    <property type="entry name" value="6-PTP_synth/QueD"/>
</dbReference>
<dbReference type="PANTHER" id="PTHR12589:SF7">
    <property type="entry name" value="6-PYRUVOYL TETRAHYDROBIOPTERIN SYNTHASE"/>
    <property type="match status" value="1"/>
</dbReference>
<dbReference type="EMBL" id="JBHMAX010000015">
    <property type="protein sequence ID" value="MFB9731999.1"/>
    <property type="molecule type" value="Genomic_DNA"/>
</dbReference>
<comment type="pathway">
    <text evidence="2">Purine metabolism; 7-cyano-7-deazaguanine biosynthesis.</text>
</comment>
<dbReference type="Gene3D" id="3.30.479.10">
    <property type="entry name" value="6-pyruvoyl tetrahydropterin synthase/QueD"/>
    <property type="match status" value="1"/>
</dbReference>
<comment type="cofactor">
    <cofactor evidence="1">
        <name>Zn(2+)</name>
        <dbReference type="ChEBI" id="CHEBI:29105"/>
    </cofactor>
</comment>
<keyword evidence="8" id="KW-0456">Lyase</keyword>
<evidence type="ECO:0000256" key="10">
    <source>
        <dbReference type="ARBA" id="ARBA00048807"/>
    </source>
</evidence>
<keyword evidence="6" id="KW-0479">Metal-binding</keyword>
<evidence type="ECO:0000256" key="1">
    <source>
        <dbReference type="ARBA" id="ARBA00001947"/>
    </source>
</evidence>
<dbReference type="Pfam" id="PF01242">
    <property type="entry name" value="PTPS"/>
    <property type="match status" value="1"/>
</dbReference>
<accession>A0ABV5V2H6</accession>